<comment type="caution">
    <text evidence="1">The sequence shown here is derived from an EMBL/GenBank/DDBJ whole genome shotgun (WGS) entry which is preliminary data.</text>
</comment>
<protein>
    <submittedName>
        <fullName evidence="1">Cell filamentation protein Fic</fullName>
    </submittedName>
</protein>
<accession>A0A2M7QA02</accession>
<dbReference type="EMBL" id="PFLC01000028">
    <property type="protein sequence ID" value="PIY62742.1"/>
    <property type="molecule type" value="Genomic_DNA"/>
</dbReference>
<dbReference type="Pfam" id="PF13310">
    <property type="entry name" value="Virulence_RhuM"/>
    <property type="match status" value="1"/>
</dbReference>
<evidence type="ECO:0000313" key="1">
    <source>
        <dbReference type="EMBL" id="PIY62742.1"/>
    </source>
</evidence>
<proteinExistence type="predicted"/>
<dbReference type="PANTHER" id="PTHR35810">
    <property type="entry name" value="CYTOPLASMIC PROTEIN-RELATED"/>
    <property type="match status" value="1"/>
</dbReference>
<dbReference type="AlphaFoldDB" id="A0A2M7QA02"/>
<evidence type="ECO:0000313" key="2">
    <source>
        <dbReference type="Proteomes" id="UP000230973"/>
    </source>
</evidence>
<reference evidence="2" key="1">
    <citation type="submission" date="2017-09" db="EMBL/GenBank/DDBJ databases">
        <title>Depth-based differentiation of microbial function through sediment-hosted aquifers and enrichment of novel symbionts in the deep terrestrial subsurface.</title>
        <authorList>
            <person name="Probst A.J."/>
            <person name="Ladd B."/>
            <person name="Jarett J.K."/>
            <person name="Geller-Mcgrath D.E."/>
            <person name="Sieber C.M.K."/>
            <person name="Emerson J.B."/>
            <person name="Anantharaman K."/>
            <person name="Thomas B.C."/>
            <person name="Malmstrom R."/>
            <person name="Stieglmeier M."/>
            <person name="Klingl A."/>
            <person name="Woyke T."/>
            <person name="Ryan C.M."/>
            <person name="Banfield J.F."/>
        </authorList>
    </citation>
    <scope>NUCLEOTIDE SEQUENCE [LARGE SCALE GENOMIC DNA]</scope>
</reference>
<dbReference type="PIRSF" id="PIRSF015268">
    <property type="entry name" value="Virulence_RhuM"/>
    <property type="match status" value="1"/>
</dbReference>
<organism evidence="1 2">
    <name type="scientific">Candidatus Uhrbacteria bacterium CG_4_10_14_0_8_um_filter_58_22</name>
    <dbReference type="NCBI Taxonomy" id="1975029"/>
    <lineage>
        <taxon>Bacteria</taxon>
        <taxon>Candidatus Uhriibacteriota</taxon>
    </lineage>
</organism>
<dbReference type="InterPro" id="IPR011204">
    <property type="entry name" value="Virulence_RhuM-like"/>
</dbReference>
<dbReference type="Proteomes" id="UP000230973">
    <property type="component" value="Unassembled WGS sequence"/>
</dbReference>
<sequence>MDRNKLGQSGQDPVTAGTDFLLYESPEGSVNVRVHVEDETVWLTQKQMAELFGVDVRTVNEHLQNILKSGELSERSVIRNFRITAADGKTYPTLIYNLDAIISVGYRVNSLQATHFRRWATSVLRDFIIKGFALDDELLKNGTRLGKDYFKELLERVRSIRASERRIYQKITDLFAECSIDYDPHSDTTGDFYATVQNKFHFAITGKTAAEIIHDSADRTLPHMGLTTWKKSPRGRMLKSDTHVAKNYLVEMDIRRLERLVSSYFDYIEHVIENRTVLDMRGLADSVGRFLDFNEYHLLEGKGRVSMHDAQHKSLSIIFPRHFRYNERALARFLYA</sequence>
<gene>
    <name evidence="1" type="ORF">COY93_02430</name>
</gene>
<dbReference type="PANTHER" id="PTHR35810:SF1">
    <property type="entry name" value="CYTOPLASMIC PROTEIN"/>
    <property type="match status" value="1"/>
</dbReference>
<name>A0A2M7QA02_9BACT</name>